<evidence type="ECO:0000313" key="3">
    <source>
        <dbReference type="WBParaSite" id="nRc.2.0.1.t14987-RA"/>
    </source>
</evidence>
<organism evidence="2 3">
    <name type="scientific">Romanomermis culicivorax</name>
    <name type="common">Nematode worm</name>
    <dbReference type="NCBI Taxonomy" id="13658"/>
    <lineage>
        <taxon>Eukaryota</taxon>
        <taxon>Metazoa</taxon>
        <taxon>Ecdysozoa</taxon>
        <taxon>Nematoda</taxon>
        <taxon>Enoplea</taxon>
        <taxon>Dorylaimia</taxon>
        <taxon>Mermithida</taxon>
        <taxon>Mermithoidea</taxon>
        <taxon>Mermithidae</taxon>
        <taxon>Romanomermis</taxon>
    </lineage>
</organism>
<dbReference type="Proteomes" id="UP000887565">
    <property type="component" value="Unplaced"/>
</dbReference>
<accession>A0A915ILC9</accession>
<keyword evidence="2" id="KW-1185">Reference proteome</keyword>
<feature type="compositionally biased region" description="Polar residues" evidence="1">
    <location>
        <begin position="49"/>
        <end position="62"/>
    </location>
</feature>
<evidence type="ECO:0000313" key="2">
    <source>
        <dbReference type="Proteomes" id="UP000887565"/>
    </source>
</evidence>
<feature type="compositionally biased region" description="Basic and acidic residues" evidence="1">
    <location>
        <begin position="136"/>
        <end position="157"/>
    </location>
</feature>
<feature type="region of interest" description="Disordered" evidence="1">
    <location>
        <begin position="412"/>
        <end position="431"/>
    </location>
</feature>
<feature type="compositionally biased region" description="Polar residues" evidence="1">
    <location>
        <begin position="19"/>
        <end position="40"/>
    </location>
</feature>
<proteinExistence type="predicted"/>
<feature type="region of interest" description="Disordered" evidence="1">
    <location>
        <begin position="223"/>
        <end position="243"/>
    </location>
</feature>
<feature type="compositionally biased region" description="Polar residues" evidence="1">
    <location>
        <begin position="231"/>
        <end position="243"/>
    </location>
</feature>
<feature type="compositionally biased region" description="Basic and acidic residues" evidence="1">
    <location>
        <begin position="99"/>
        <end position="114"/>
    </location>
</feature>
<sequence length="431" mass="47852">MFKKAFGTFTEAVKASTAAFTDDQQTSSSTRNAQQSSHDQTVIPKPLSSVLSATTSSDPSAMNTRQNYVADVELDLSGLTEEEKAIIVSINARAAMVEERENKAKVDVQEESRRYSSLLKDPSTTRVESSFSDHSTTQKDNKKQVNELTKEERERVESVSNNANDGESTNFSIFGNKLLKTSPLGKIAEKLITNETTKETFKQLSNVKSDLEKNYGKMMEKAENLKKSDPTQDQLTKVSPSSSIHSGDFLEKFEEAGGEFSKKMAKKLNIGQNLHKFKESDVFAHATGAFDKFSHFVTDSTPPAVSQQQVDLSGLNDEEAAQILSVMAKADQLMDSQQQHQKSIFDENLREDAKKLTSFATKSSKEAFSFLKDSMSNIVDNALDVKAKSSGSKFDIPPTKDTKWFHESIQDDKEYQPEEPAVEITAKEGKQ</sequence>
<dbReference type="AlphaFoldDB" id="A0A915ILC9"/>
<evidence type="ECO:0000256" key="1">
    <source>
        <dbReference type="SAM" id="MobiDB-lite"/>
    </source>
</evidence>
<name>A0A915ILC9_ROMCU</name>
<feature type="region of interest" description="Disordered" evidence="1">
    <location>
        <begin position="19"/>
        <end position="62"/>
    </location>
</feature>
<dbReference type="WBParaSite" id="nRc.2.0.1.t14987-RA">
    <property type="protein sequence ID" value="nRc.2.0.1.t14987-RA"/>
    <property type="gene ID" value="nRc.2.0.1.g14987"/>
</dbReference>
<reference evidence="3" key="1">
    <citation type="submission" date="2022-11" db="UniProtKB">
        <authorList>
            <consortium name="WormBaseParasite"/>
        </authorList>
    </citation>
    <scope>IDENTIFICATION</scope>
</reference>
<feature type="compositionally biased region" description="Polar residues" evidence="1">
    <location>
        <begin position="122"/>
        <end position="135"/>
    </location>
</feature>
<feature type="region of interest" description="Disordered" evidence="1">
    <location>
        <begin position="99"/>
        <end position="164"/>
    </location>
</feature>
<protein>
    <submittedName>
        <fullName evidence="3">Uncharacterized protein</fullName>
    </submittedName>
</protein>